<keyword evidence="1" id="KW-0343">GTPase activation</keyword>
<evidence type="ECO:0000313" key="4">
    <source>
        <dbReference type="EMBL" id="EFC38849.1"/>
    </source>
</evidence>
<gene>
    <name evidence="4" type="ORF">NAEGRDRAFT_73399</name>
</gene>
<feature type="region of interest" description="Disordered" evidence="2">
    <location>
        <begin position="2399"/>
        <end position="2445"/>
    </location>
</feature>
<keyword evidence="5" id="KW-1185">Reference proteome</keyword>
<dbReference type="Pfam" id="PF13716">
    <property type="entry name" value="CRAL_TRIO_2"/>
    <property type="match status" value="1"/>
</dbReference>
<dbReference type="GO" id="GO:0005096">
    <property type="term" value="F:GTPase activator activity"/>
    <property type="evidence" value="ECO:0007669"/>
    <property type="project" value="UniProtKB-KW"/>
</dbReference>
<dbReference type="InterPro" id="IPR016024">
    <property type="entry name" value="ARM-type_fold"/>
</dbReference>
<accession>D2VWJ2</accession>
<dbReference type="STRING" id="5762.D2VWJ2"/>
<feature type="compositionally biased region" description="Polar residues" evidence="2">
    <location>
        <begin position="154"/>
        <end position="184"/>
    </location>
</feature>
<feature type="domain" description="Ras-GAP" evidence="3">
    <location>
        <begin position="1321"/>
        <end position="1529"/>
    </location>
</feature>
<dbReference type="VEuPathDB" id="AmoebaDB:NAEGRDRAFT_73399"/>
<dbReference type="InterPro" id="IPR008936">
    <property type="entry name" value="Rho_GTPase_activation_prot"/>
</dbReference>
<evidence type="ECO:0000313" key="5">
    <source>
        <dbReference type="Proteomes" id="UP000006671"/>
    </source>
</evidence>
<dbReference type="PROSITE" id="PS50018">
    <property type="entry name" value="RAS_GTPASE_ACTIV_2"/>
    <property type="match status" value="1"/>
</dbReference>
<sequence length="2866" mass="327810">MEHLLVLTTVERIGDSLPSTPSSQRRKGFNLKGYIKTLNELIVLPNIDLHKVVQPLVDLYDNVSKTTINATLKPSEKRTKLELINKSKLIILNLLSDYINFAIENKELVLPNHHLNNLFCQFDNDDLLLEERRQEQDEEEDEDLVALVKEQSKNAHQPSQSASTITESTNEGNESPSIKNGSLNQISDFEYGHERGRSPSGLGASLDYLNAYKQRKQKKSSSKSQRNFNVKRSAATFTQPKELDEATALNIIQLVSTRLLLQHDMFYDATQEEIQKTAVNNYLEQQISYRCMEILFKISVCKPDTVFKTIVGDSLPTSLNNNCMDISFNTDLQSDKLPFSSSLSHFKLIEYVNWTVGNLEKLLKAVNENMKGFTKYLEVLTPPLRLAIWNFITNYNNEFVDIIKNPNASIVNTARETFDNIYKQTGKKQKNKTWPALATLCVLTADDLLKCVKAGNGKKFGGSENMTTFIHKDLLKAMEDKDKSLILPPLIDIYRAVSYAPSDVETAFAVLSLLVEEKFLSIFVPEPTTGKVSKCYSPEELNELEMWTFYVTTLYRRSPEKCKKQLMIPIMADGTLEQKQTVAKVLLFLLTDRSSQFTYNRKLEVDFKVLASSLREFFISTTDQFKGKARETGDDNTPTLAPSASFRTPKKGFAALLREKVGGKDSSNSPTGLGSFAGQPNFKMFDTVNTILHVFCADPRFFLTKSNESDQNINNFAYLADFFVLNSDPIVQDQITRLFQKLFLEQYIKNWGDDLFVGFSTISTRVLSRLSPALFLLNELEQLQATKTLLFLLRNITYCAKKFYIANRDTYLLLEHIRTNPDRINTLEVLCSNLLVCLCSTDKEIWQSTTRCLRDVCDQIEILNNHNIKKLNYNFYRQLASIDLNGKFYNERKSQIQLFKRVETQTPSILKAFGEVYNRWKELLDQLKSEDSASNITLRDLFPNYTSLLCALGGVCIQDTKDEDSSFVLDFLKPEATSANNVDSYMDDLMKQVISDDVNVRQMVTISVSTDLSPSLFTKLFTAMKASVQEQFGQTFVISQKNNLLVDQYLHILKTIVENPDTNTDLSLAQEIDSITDLFANYCTHSEFDNKDVLELKKKLCQFLEVLMSKVEYLTFKNIEEQKLRRTIIGHVMEWTTDSVFKEKTSTGASVSTPRVASEAPLLENNSQVSTEVKKLYTDLDLLCMKACTSLINGMVIANDEKGREEYSKYFAFLLRFLEKAKDSTFTATIYKAFSRLLQTNVSFGLEYYMSKVYDNNNTIRSTFLGLLSELIKKGLLVEEEEKNKQDRVSISEYQEIINKLVFTNRKRALFALFDKCKNPEKDDLCEAVIRVYQSKGEIDKNLLDLFRQSVTREVATTPKSQPETLFRANSTSTKLLKKYCLRVSNPYLTTVIGGFIDTMCTKPTKFEIDPLKAQQRGESVEENVENILEVLQEFIDCLCDSVQQTPYTFRMYCRYLYEEVGKKFTKPDDDNDEQFDFKYIAVGGFLILRLICPAITSPHLYGLSGSDIPADSRRYAIILTKLVQNLANGIVDSKKEEFMKNFVDIIRLNLNKIQTYFEKIAAPIVENEEVLRIEETVTEDELKEAYEVLYRFFYNYADTLREELSSLYDDIEDEEKEVLEEVDINEKPSSKQNGKSLNDLLEKAIEQFGKPAEEEKTGRRLSVKLSKDDEFSNPLLKELLRKNEKKDTSKIAEMKFFSISEHKNAKNQRIVYFIPYNLDLTRFSLDLYLYYVLKSMETIWKEPYIIVVDSTFLTKKFDIRLSVFIQLSKHIPQGAKKNLQEIYLVNPNTFFNKTTKKLVSMLSHNRWKVITTSSLPAVTDQKSKTPTSKDPLELVKPEHSMLPSLTQQLYEKSEIIYNTEVVLASHTTDCEIRLFDQYMFIVIKGEKFINNKVPADCLEHVNVTKIANIAVKKSLFGKSSKATKDFVVKYIDDEDAEAAYNFRAQTIEERDQIMQGIRNYVERKSRGTKTGKSLEREFKRLKLQDVPGQLLAISFFNLDSKHTPIRASAYSLLASIFEQVKISSHGLILESDAAYVPRNTENTVLRISEYVARNKPELTLEFICEALNAFKTIQGNKSKLKFASFILPWLDNLSRFEISTSVDEVDEKTETIKNWFENFTKLCIANEEIYPKLQNVWKHVCKLSLPLIRIAIESVIKQGTTSEMLMNGEQSIIGDILGTILLHSPLQWNVAQFIINKIVEPLMTEELNIDLLNKATVKELVKSKDILGKIPVYMSYLLMLSFNSQINLLENLPYVLFIISLFLGVGSDTYLRSIVYGICCNCVHSLVLELPACEQFEHVRAKLQKLHLRVLEKDIKSSFMGGEHEPQPFASYSDFVNKVSQGKVTFDETTMYKYEDIMRYFKEIIECFDFSYDSLIQARGKTLKSQFGSTIITSSKATHSVIEESSENSKDMDEDGTENDMTEGEVDDEHNGSNPSTSTSDIVKSGSDTIKSVWLKIFTNLCKDTMKTANLLLFPKSLISFSIISTSEQSYDMIPFVLNFIGKRGVETLSENELMLSVLLSINQFCINMVVEKDRIETLRKIIIFGFFLLTIANTKIYSAVTKLLSTVFAILFEARDIHDGFLSIGDYFNQVFRSDYSKYLSITKEFEETVGLSFGQHFSFTVSLLLMKGLAIDDSTIRKATISLLKQILSISYKLKFEPQNQLGFIAALIPFDKQYNSVLYSEQLYSESMFTKETVFLFQKYLFSITASNIDLDSCASVYRSLARGFEAIPDTFADVFQDHHSMSQVIKVYTSSQDDTIIEHSLNLFKIMSNNAKSKKLQVKEPFADYGFKGFRDQTTFQTTKDDLKKKCQKTLITFLTENFNEQEYPSMDSVIISKTGMKKSFLKAASSSPVVRQASGTNFKK</sequence>
<dbReference type="Gene3D" id="3.40.525.10">
    <property type="entry name" value="CRAL-TRIO lipid binding domain"/>
    <property type="match status" value="1"/>
</dbReference>
<dbReference type="RefSeq" id="XP_002671593.1">
    <property type="nucleotide sequence ID" value="XM_002671547.1"/>
</dbReference>
<dbReference type="SUPFAM" id="SSF48371">
    <property type="entry name" value="ARM repeat"/>
    <property type="match status" value="2"/>
</dbReference>
<dbReference type="Pfam" id="PF00616">
    <property type="entry name" value="RasGAP"/>
    <property type="match status" value="1"/>
</dbReference>
<evidence type="ECO:0000256" key="1">
    <source>
        <dbReference type="ARBA" id="ARBA00022468"/>
    </source>
</evidence>
<dbReference type="InParanoid" id="D2VWJ2"/>
<evidence type="ECO:0000259" key="3">
    <source>
        <dbReference type="PROSITE" id="PS50018"/>
    </source>
</evidence>
<dbReference type="OMA" id="VISTPEH"/>
<dbReference type="eggNOG" id="KOG1826">
    <property type="taxonomic scope" value="Eukaryota"/>
</dbReference>
<dbReference type="PANTHER" id="PTHR10194">
    <property type="entry name" value="RAS GTPASE-ACTIVATING PROTEINS"/>
    <property type="match status" value="1"/>
</dbReference>
<dbReference type="KEGG" id="ngr:NAEGRDRAFT_73399"/>
<dbReference type="InterPro" id="IPR036865">
    <property type="entry name" value="CRAL-TRIO_dom_sf"/>
</dbReference>
<dbReference type="GeneID" id="8853756"/>
<organism evidence="5">
    <name type="scientific">Naegleria gruberi</name>
    <name type="common">Amoeba</name>
    <dbReference type="NCBI Taxonomy" id="5762"/>
    <lineage>
        <taxon>Eukaryota</taxon>
        <taxon>Discoba</taxon>
        <taxon>Heterolobosea</taxon>
        <taxon>Tetramitia</taxon>
        <taxon>Eutetramitia</taxon>
        <taxon>Vahlkampfiidae</taxon>
        <taxon>Naegleria</taxon>
    </lineage>
</organism>
<dbReference type="EMBL" id="GG738904">
    <property type="protein sequence ID" value="EFC38849.1"/>
    <property type="molecule type" value="Genomic_DNA"/>
</dbReference>
<dbReference type="Gene3D" id="1.10.506.10">
    <property type="entry name" value="GTPase Activation - p120gap, domain 1"/>
    <property type="match status" value="2"/>
</dbReference>
<dbReference type="SMART" id="SM00323">
    <property type="entry name" value="RasGAP"/>
    <property type="match status" value="1"/>
</dbReference>
<dbReference type="InterPro" id="IPR001251">
    <property type="entry name" value="CRAL-TRIO_dom"/>
</dbReference>
<dbReference type="OrthoDB" id="28245at2759"/>
<reference evidence="4 5" key="1">
    <citation type="journal article" date="2010" name="Cell">
        <title>The genome of Naegleria gruberi illuminates early eukaryotic versatility.</title>
        <authorList>
            <person name="Fritz-Laylin L.K."/>
            <person name="Prochnik S.E."/>
            <person name="Ginger M.L."/>
            <person name="Dacks J.B."/>
            <person name="Carpenter M.L."/>
            <person name="Field M.C."/>
            <person name="Kuo A."/>
            <person name="Paredez A."/>
            <person name="Chapman J."/>
            <person name="Pham J."/>
            <person name="Shu S."/>
            <person name="Neupane R."/>
            <person name="Cipriano M."/>
            <person name="Mancuso J."/>
            <person name="Tu H."/>
            <person name="Salamov A."/>
            <person name="Lindquist E."/>
            <person name="Shapiro H."/>
            <person name="Lucas S."/>
            <person name="Grigoriev I.V."/>
            <person name="Cande W.Z."/>
            <person name="Fulton C."/>
            <person name="Rokhsar D.S."/>
            <person name="Dawson S.C."/>
        </authorList>
    </citation>
    <scope>NUCLEOTIDE SEQUENCE [LARGE SCALE GENOMIC DNA]</scope>
    <source>
        <strain evidence="4 5">NEG-M</strain>
    </source>
</reference>
<feature type="compositionally biased region" description="Acidic residues" evidence="2">
    <location>
        <begin position="2413"/>
        <end position="2429"/>
    </location>
</feature>
<protein>
    <submittedName>
        <fullName evidence="4">RasGTPase-activating protein</fullName>
    </submittedName>
</protein>
<dbReference type="Proteomes" id="UP000006671">
    <property type="component" value="Unassembled WGS sequence"/>
</dbReference>
<feature type="compositionally biased region" description="Polar residues" evidence="2">
    <location>
        <begin position="2433"/>
        <end position="2445"/>
    </location>
</feature>
<dbReference type="InterPro" id="IPR039360">
    <property type="entry name" value="Ras_GTPase"/>
</dbReference>
<name>D2VWJ2_NAEGR</name>
<dbReference type="PANTHER" id="PTHR10194:SF60">
    <property type="entry name" value="RAS GTPASE-ACTIVATING PROTEIN RASKOL"/>
    <property type="match status" value="1"/>
</dbReference>
<evidence type="ECO:0000256" key="2">
    <source>
        <dbReference type="SAM" id="MobiDB-lite"/>
    </source>
</evidence>
<proteinExistence type="predicted"/>
<dbReference type="SUPFAM" id="SSF48350">
    <property type="entry name" value="GTPase activation domain, GAP"/>
    <property type="match status" value="1"/>
</dbReference>
<feature type="region of interest" description="Disordered" evidence="2">
    <location>
        <begin position="151"/>
        <end position="184"/>
    </location>
</feature>
<dbReference type="InterPro" id="IPR001936">
    <property type="entry name" value="RasGAP_dom"/>
</dbReference>